<dbReference type="EMBL" id="BPVZ01000018">
    <property type="protein sequence ID" value="GKV02256.1"/>
    <property type="molecule type" value="Genomic_DNA"/>
</dbReference>
<evidence type="ECO:0000313" key="2">
    <source>
        <dbReference type="Proteomes" id="UP001054252"/>
    </source>
</evidence>
<protein>
    <submittedName>
        <fullName evidence="1">Uncharacterized protein</fullName>
    </submittedName>
</protein>
<organism evidence="1 2">
    <name type="scientific">Rubroshorea leprosula</name>
    <dbReference type="NCBI Taxonomy" id="152421"/>
    <lineage>
        <taxon>Eukaryota</taxon>
        <taxon>Viridiplantae</taxon>
        <taxon>Streptophyta</taxon>
        <taxon>Embryophyta</taxon>
        <taxon>Tracheophyta</taxon>
        <taxon>Spermatophyta</taxon>
        <taxon>Magnoliopsida</taxon>
        <taxon>eudicotyledons</taxon>
        <taxon>Gunneridae</taxon>
        <taxon>Pentapetalae</taxon>
        <taxon>rosids</taxon>
        <taxon>malvids</taxon>
        <taxon>Malvales</taxon>
        <taxon>Dipterocarpaceae</taxon>
        <taxon>Rubroshorea</taxon>
    </lineage>
</organism>
<reference evidence="1 2" key="1">
    <citation type="journal article" date="2021" name="Commun. Biol.">
        <title>The genome of Shorea leprosula (Dipterocarpaceae) highlights the ecological relevance of drought in aseasonal tropical rainforests.</title>
        <authorList>
            <person name="Ng K.K.S."/>
            <person name="Kobayashi M.J."/>
            <person name="Fawcett J.A."/>
            <person name="Hatakeyama M."/>
            <person name="Paape T."/>
            <person name="Ng C.H."/>
            <person name="Ang C.C."/>
            <person name="Tnah L.H."/>
            <person name="Lee C.T."/>
            <person name="Nishiyama T."/>
            <person name="Sese J."/>
            <person name="O'Brien M.J."/>
            <person name="Copetti D."/>
            <person name="Mohd Noor M.I."/>
            <person name="Ong R.C."/>
            <person name="Putra M."/>
            <person name="Sireger I.Z."/>
            <person name="Indrioko S."/>
            <person name="Kosugi Y."/>
            <person name="Izuno A."/>
            <person name="Isagi Y."/>
            <person name="Lee S.L."/>
            <person name="Shimizu K.K."/>
        </authorList>
    </citation>
    <scope>NUCLEOTIDE SEQUENCE [LARGE SCALE GENOMIC DNA]</scope>
    <source>
        <strain evidence="1">214</strain>
    </source>
</reference>
<name>A0AAV5IJY8_9ROSI</name>
<sequence length="34" mass="4228">MLIIMSTELMQVCERRRKRSLLFQWKHQLQHLSS</sequence>
<keyword evidence="2" id="KW-1185">Reference proteome</keyword>
<comment type="caution">
    <text evidence="1">The sequence shown here is derived from an EMBL/GenBank/DDBJ whole genome shotgun (WGS) entry which is preliminary data.</text>
</comment>
<evidence type="ECO:0000313" key="1">
    <source>
        <dbReference type="EMBL" id="GKV02256.1"/>
    </source>
</evidence>
<dbReference type="Proteomes" id="UP001054252">
    <property type="component" value="Unassembled WGS sequence"/>
</dbReference>
<gene>
    <name evidence="1" type="ORF">SLEP1_g14713</name>
</gene>
<proteinExistence type="predicted"/>
<dbReference type="AlphaFoldDB" id="A0AAV5IJY8"/>
<accession>A0AAV5IJY8</accession>